<proteinExistence type="predicted"/>
<dbReference type="AlphaFoldDB" id="A0A1U7NS42"/>
<evidence type="ECO:0000313" key="1">
    <source>
        <dbReference type="EMBL" id="OLV15727.1"/>
    </source>
</evidence>
<protein>
    <submittedName>
        <fullName evidence="1">Uncharacterized protein</fullName>
    </submittedName>
</protein>
<evidence type="ECO:0000313" key="2">
    <source>
        <dbReference type="Proteomes" id="UP000186607"/>
    </source>
</evidence>
<gene>
    <name evidence="1" type="ORF">BOO71_0014086</name>
</gene>
<keyword evidence="2" id="KW-1185">Reference proteome</keyword>
<accession>A0A1U7NS42</accession>
<dbReference type="Proteomes" id="UP000186607">
    <property type="component" value="Unassembled WGS sequence"/>
</dbReference>
<reference evidence="1 2" key="1">
    <citation type="submission" date="2017-01" db="EMBL/GenBank/DDBJ databases">
        <title>Genome Analysis of Deinococcus marmoris KOPRI26562.</title>
        <authorList>
            <person name="Kim J.H."/>
            <person name="Oh H.-M."/>
        </authorList>
    </citation>
    <scope>NUCLEOTIDE SEQUENCE [LARGE SCALE GENOMIC DNA]</scope>
    <source>
        <strain evidence="1 2">KOPRI26562</strain>
    </source>
</reference>
<sequence length="40" mass="4813">MERMSVQEINNMLLWFNKATGKNTRITQYEALDRLKQVLK</sequence>
<dbReference type="EMBL" id="MSTI01000165">
    <property type="protein sequence ID" value="OLV15727.1"/>
    <property type="molecule type" value="Genomic_DNA"/>
</dbReference>
<comment type="caution">
    <text evidence="1">The sequence shown here is derived from an EMBL/GenBank/DDBJ whole genome shotgun (WGS) entry which is preliminary data.</text>
</comment>
<name>A0A1U7NS42_9DEIO</name>
<organism evidence="1 2">
    <name type="scientific">Deinococcus marmoris</name>
    <dbReference type="NCBI Taxonomy" id="249408"/>
    <lineage>
        <taxon>Bacteria</taxon>
        <taxon>Thermotogati</taxon>
        <taxon>Deinococcota</taxon>
        <taxon>Deinococci</taxon>
        <taxon>Deinococcales</taxon>
        <taxon>Deinococcaceae</taxon>
        <taxon>Deinococcus</taxon>
    </lineage>
</organism>